<dbReference type="Proteomes" id="UP000660611">
    <property type="component" value="Unassembled WGS sequence"/>
</dbReference>
<accession>A0A919PSA4</accession>
<organism evidence="1 2">
    <name type="scientific">Dactylosporangium siamense</name>
    <dbReference type="NCBI Taxonomy" id="685454"/>
    <lineage>
        <taxon>Bacteria</taxon>
        <taxon>Bacillati</taxon>
        <taxon>Actinomycetota</taxon>
        <taxon>Actinomycetes</taxon>
        <taxon>Micromonosporales</taxon>
        <taxon>Micromonosporaceae</taxon>
        <taxon>Dactylosporangium</taxon>
    </lineage>
</organism>
<dbReference type="AlphaFoldDB" id="A0A919PSA4"/>
<keyword evidence="2" id="KW-1185">Reference proteome</keyword>
<evidence type="ECO:0000313" key="2">
    <source>
        <dbReference type="Proteomes" id="UP000660611"/>
    </source>
</evidence>
<dbReference type="RefSeq" id="WP_203851618.1">
    <property type="nucleotide sequence ID" value="NZ_BAAAVW010000029.1"/>
</dbReference>
<name>A0A919PSA4_9ACTN</name>
<dbReference type="InterPro" id="IPR025850">
    <property type="entry name" value="SUKH-3"/>
</dbReference>
<protein>
    <recommendedName>
        <fullName evidence="3">SUKH-3 domain containing protein</fullName>
    </recommendedName>
</protein>
<dbReference type="Pfam" id="PF14433">
    <property type="entry name" value="SUKH-3"/>
    <property type="match status" value="1"/>
</dbReference>
<dbReference type="EMBL" id="BONQ01000126">
    <property type="protein sequence ID" value="GIG49965.1"/>
    <property type="molecule type" value="Genomic_DNA"/>
</dbReference>
<gene>
    <name evidence="1" type="ORF">Dsi01nite_080060</name>
</gene>
<comment type="caution">
    <text evidence="1">The sequence shown here is derived from an EMBL/GenBank/DDBJ whole genome shotgun (WGS) entry which is preliminary data.</text>
</comment>
<evidence type="ECO:0008006" key="3">
    <source>
        <dbReference type="Google" id="ProtNLM"/>
    </source>
</evidence>
<proteinExistence type="predicted"/>
<reference evidence="1" key="1">
    <citation type="submission" date="2021-01" db="EMBL/GenBank/DDBJ databases">
        <title>Whole genome shotgun sequence of Dactylosporangium siamense NBRC 106093.</title>
        <authorList>
            <person name="Komaki H."/>
            <person name="Tamura T."/>
        </authorList>
    </citation>
    <scope>NUCLEOTIDE SEQUENCE</scope>
    <source>
        <strain evidence="1">NBRC 106093</strain>
    </source>
</reference>
<sequence length="152" mass="16635">MNLPTGLSQQTRQVLAAAGWHVGRKVDTACWEAELTADGFPEIHLAARRFLAEFGGLTVADGGAGVTRAREPFTLRPTDCLGEADRFIEWGEHTGRNLAPIGELAGNSCACAWLGMDEYEEIYVVVDELATFGRMPLAMEHLALGYMPRRIN</sequence>
<evidence type="ECO:0000313" key="1">
    <source>
        <dbReference type="EMBL" id="GIG49965.1"/>
    </source>
</evidence>